<reference evidence="4 5" key="1">
    <citation type="submission" date="2017-09" db="EMBL/GenBank/DDBJ databases">
        <authorList>
            <person name="Lee N."/>
            <person name="Cho B.-K."/>
        </authorList>
    </citation>
    <scope>NUCLEOTIDE SEQUENCE [LARGE SCALE GENOMIC DNA]</scope>
    <source>
        <strain evidence="4 5">ATCC 27476</strain>
    </source>
</reference>
<evidence type="ECO:0000313" key="5">
    <source>
        <dbReference type="Proteomes" id="UP000325563"/>
    </source>
</evidence>
<organism evidence="4 5">
    <name type="scientific">Streptomyces vinaceus</name>
    <dbReference type="NCBI Taxonomy" id="1960"/>
    <lineage>
        <taxon>Bacteria</taxon>
        <taxon>Bacillati</taxon>
        <taxon>Actinomycetota</taxon>
        <taxon>Actinomycetes</taxon>
        <taxon>Kitasatosporales</taxon>
        <taxon>Streptomycetaceae</taxon>
        <taxon>Streptomyces</taxon>
    </lineage>
</organism>
<dbReference type="Gene3D" id="3.40.630.30">
    <property type="match status" value="1"/>
</dbReference>
<dbReference type="PROSITE" id="PS51186">
    <property type="entry name" value="GNAT"/>
    <property type="match status" value="1"/>
</dbReference>
<accession>A0A5J6JDZ9</accession>
<dbReference type="PANTHER" id="PTHR43420:SF3">
    <property type="entry name" value="N-ACETYLTRANSFERASE DOMAIN-CONTAINING PROTEIN"/>
    <property type="match status" value="1"/>
</dbReference>
<dbReference type="AlphaFoldDB" id="A0A5J6JDZ9"/>
<evidence type="ECO:0000259" key="3">
    <source>
        <dbReference type="PROSITE" id="PS51186"/>
    </source>
</evidence>
<gene>
    <name evidence="4" type="ORF">CP980_32025</name>
</gene>
<proteinExistence type="predicted"/>
<dbReference type="KEGG" id="svn:CP980_32025"/>
<dbReference type="GO" id="GO:0016747">
    <property type="term" value="F:acyltransferase activity, transferring groups other than amino-acyl groups"/>
    <property type="evidence" value="ECO:0007669"/>
    <property type="project" value="InterPro"/>
</dbReference>
<protein>
    <submittedName>
        <fullName evidence="4">GNAT family N-acetyltransferase</fullName>
    </submittedName>
</protein>
<dbReference type="PANTHER" id="PTHR43420">
    <property type="entry name" value="ACETYLTRANSFERASE"/>
    <property type="match status" value="1"/>
</dbReference>
<keyword evidence="5" id="KW-1185">Reference proteome</keyword>
<dbReference type="EMBL" id="CP023692">
    <property type="protein sequence ID" value="QEV49090.1"/>
    <property type="molecule type" value="Genomic_DNA"/>
</dbReference>
<dbReference type="InterPro" id="IPR016181">
    <property type="entry name" value="Acyl_CoA_acyltransferase"/>
</dbReference>
<dbReference type="InterPro" id="IPR050680">
    <property type="entry name" value="YpeA/RimI_acetyltransf"/>
</dbReference>
<name>A0A5J6JDZ9_STRVI</name>
<dbReference type="InterPro" id="IPR000182">
    <property type="entry name" value="GNAT_dom"/>
</dbReference>
<evidence type="ECO:0000313" key="4">
    <source>
        <dbReference type="EMBL" id="QEV49090.1"/>
    </source>
</evidence>
<evidence type="ECO:0000256" key="1">
    <source>
        <dbReference type="ARBA" id="ARBA00022679"/>
    </source>
</evidence>
<sequence length="275" mass="28731">MEPLQRGRHRLRGEPARPAADQLVSAVTGPEGPHVLDNPAWAALRGAHAAFAEHPGGGGPGAPRAARYHPDVSPWAALADPADPRSWEDLRALVGEGGTAPLAGVLNPPEGWETVGAVPGVQLVDTAVRAEAAPEAVGLGPADVPEILALIALTKPGPFLPRTVELGTYLGIRDRGRLVAMAGERLRPPGWTEISAVCTHPEHRGQGLATRLVRAVAAGIRERGETPFLHTAASNTAAIRLYESIGFTLRRRPSFMAVRAPGGRGGPGNTTAKFS</sequence>
<dbReference type="SUPFAM" id="SSF55729">
    <property type="entry name" value="Acyl-CoA N-acyltransferases (Nat)"/>
    <property type="match status" value="1"/>
</dbReference>
<evidence type="ECO:0000256" key="2">
    <source>
        <dbReference type="ARBA" id="ARBA00023315"/>
    </source>
</evidence>
<keyword evidence="1 4" id="KW-0808">Transferase</keyword>
<dbReference type="Proteomes" id="UP000325563">
    <property type="component" value="Chromosome"/>
</dbReference>
<dbReference type="InterPro" id="IPR013653">
    <property type="entry name" value="GCN5-like_dom"/>
</dbReference>
<dbReference type="CDD" id="cd04301">
    <property type="entry name" value="NAT_SF"/>
    <property type="match status" value="1"/>
</dbReference>
<feature type="domain" description="N-acetyltransferase" evidence="3">
    <location>
        <begin position="134"/>
        <end position="261"/>
    </location>
</feature>
<keyword evidence="2" id="KW-0012">Acyltransferase</keyword>
<dbReference type="Pfam" id="PF08445">
    <property type="entry name" value="FR47"/>
    <property type="match status" value="1"/>
</dbReference>